<organism evidence="2 3">
    <name type="scientific">Shewanella algae</name>
    <dbReference type="NCBI Taxonomy" id="38313"/>
    <lineage>
        <taxon>Bacteria</taxon>
        <taxon>Pseudomonadati</taxon>
        <taxon>Pseudomonadota</taxon>
        <taxon>Gammaproteobacteria</taxon>
        <taxon>Alteromonadales</taxon>
        <taxon>Shewanellaceae</taxon>
        <taxon>Shewanella</taxon>
    </lineage>
</organism>
<dbReference type="EMBL" id="AP024613">
    <property type="protein sequence ID" value="BCV45451.1"/>
    <property type="molecule type" value="Genomic_DNA"/>
</dbReference>
<sequence>MIEINQVNNLNEIQNSTIRSRAERAQSGRTLEFIAKCDGLESAFLSFEDWSDKSLGFIYEIYVLPEFRHQSLGGALLQKAEEVAINLGCTKLQLDVYPFDRTLDKSALFSWYSDKGYVRASKNSERMEKALSRK</sequence>
<accession>A0AAD1NNI8</accession>
<dbReference type="CDD" id="cd04301">
    <property type="entry name" value="NAT_SF"/>
    <property type="match status" value="1"/>
</dbReference>
<evidence type="ECO:0000313" key="2">
    <source>
        <dbReference type="EMBL" id="BCV45451.1"/>
    </source>
</evidence>
<dbReference type="AlphaFoldDB" id="A0AAD1NNI8"/>
<proteinExistence type="predicted"/>
<dbReference type="Proteomes" id="UP000825078">
    <property type="component" value="Chromosome"/>
</dbReference>
<gene>
    <name evidence="2" type="ORF">TUM17379_24690</name>
</gene>
<protein>
    <recommendedName>
        <fullName evidence="1">N-acetyltransferase domain-containing protein</fullName>
    </recommendedName>
</protein>
<reference evidence="2" key="1">
    <citation type="submission" date="2021-05" db="EMBL/GenBank/DDBJ databases">
        <title>Molecular characterization for Shewanella algae harboring chromosomal blaOXA-55-like strains isolated from clinical and environment sample.</title>
        <authorList>
            <person name="Ohama Y."/>
            <person name="Aoki K."/>
            <person name="Harada S."/>
            <person name="Moriya K."/>
            <person name="Ishii Y."/>
            <person name="Tateda K."/>
        </authorList>
    </citation>
    <scope>NUCLEOTIDE SEQUENCE</scope>
    <source>
        <strain evidence="2">TUM17379</strain>
    </source>
</reference>
<dbReference type="SUPFAM" id="SSF55729">
    <property type="entry name" value="Acyl-CoA N-acyltransferases (Nat)"/>
    <property type="match status" value="1"/>
</dbReference>
<dbReference type="RefSeq" id="WP_208248880.1">
    <property type="nucleotide sequence ID" value="NZ_AP024613.1"/>
</dbReference>
<dbReference type="Pfam" id="PF00583">
    <property type="entry name" value="Acetyltransf_1"/>
    <property type="match status" value="1"/>
</dbReference>
<dbReference type="Gene3D" id="3.40.630.30">
    <property type="match status" value="1"/>
</dbReference>
<dbReference type="InterPro" id="IPR000182">
    <property type="entry name" value="GNAT_dom"/>
</dbReference>
<dbReference type="InterPro" id="IPR016181">
    <property type="entry name" value="Acyl_CoA_acyltransferase"/>
</dbReference>
<dbReference type="PROSITE" id="PS51186">
    <property type="entry name" value="GNAT"/>
    <property type="match status" value="1"/>
</dbReference>
<feature type="domain" description="N-acetyltransferase" evidence="1">
    <location>
        <begin position="1"/>
        <end position="132"/>
    </location>
</feature>
<evidence type="ECO:0000259" key="1">
    <source>
        <dbReference type="PROSITE" id="PS51186"/>
    </source>
</evidence>
<dbReference type="GO" id="GO:0016747">
    <property type="term" value="F:acyltransferase activity, transferring groups other than amino-acyl groups"/>
    <property type="evidence" value="ECO:0007669"/>
    <property type="project" value="InterPro"/>
</dbReference>
<evidence type="ECO:0000313" key="3">
    <source>
        <dbReference type="Proteomes" id="UP000825078"/>
    </source>
</evidence>
<name>A0AAD1NNI8_9GAMM</name>